<dbReference type="AlphaFoldDB" id="A0A1H9GGM5"/>
<keyword evidence="2" id="KW-1185">Reference proteome</keyword>
<organism evidence="1 2">
    <name type="scientific">Rosenbergiella nectarea</name>
    <dbReference type="NCBI Taxonomy" id="988801"/>
    <lineage>
        <taxon>Bacteria</taxon>
        <taxon>Pseudomonadati</taxon>
        <taxon>Pseudomonadota</taxon>
        <taxon>Gammaproteobacteria</taxon>
        <taxon>Enterobacterales</taxon>
        <taxon>Erwiniaceae</taxon>
        <taxon>Rosenbergiella</taxon>
    </lineage>
</organism>
<evidence type="ECO:0000313" key="2">
    <source>
        <dbReference type="Proteomes" id="UP000242515"/>
    </source>
</evidence>
<dbReference type="STRING" id="988801.SAMN05216522_103206"/>
<reference evidence="2" key="1">
    <citation type="submission" date="2016-10" db="EMBL/GenBank/DDBJ databases">
        <authorList>
            <person name="Varghese N."/>
            <person name="Submissions S."/>
        </authorList>
    </citation>
    <scope>NUCLEOTIDE SEQUENCE [LARGE SCALE GENOMIC DNA]</scope>
    <source>
        <strain evidence="2">8N4</strain>
    </source>
</reference>
<dbReference type="EMBL" id="FOGC01000003">
    <property type="protein sequence ID" value="SEQ49209.1"/>
    <property type="molecule type" value="Genomic_DNA"/>
</dbReference>
<proteinExistence type="predicted"/>
<dbReference type="Proteomes" id="UP000242515">
    <property type="component" value="Unassembled WGS sequence"/>
</dbReference>
<evidence type="ECO:0000313" key="1">
    <source>
        <dbReference type="EMBL" id="SEQ49209.1"/>
    </source>
</evidence>
<gene>
    <name evidence="1" type="ORF">SAMN05216522_103206</name>
</gene>
<name>A0A1H9GGM5_9GAMM</name>
<sequence length="49" mass="5181">MDTLVVYGTLGPGRPNAHIMENMGGTWLNGSVEGTLEQKGWGAEMGYPG</sequence>
<protein>
    <recommendedName>
        <fullName evidence="3">Gamma-glutamylcyclotransferase</fullName>
    </recommendedName>
</protein>
<evidence type="ECO:0008006" key="3">
    <source>
        <dbReference type="Google" id="ProtNLM"/>
    </source>
</evidence>
<accession>A0A1H9GGM5</accession>